<proteinExistence type="predicted"/>
<organism evidence="2 3">
    <name type="scientific">Hoeflea marina</name>
    <dbReference type="NCBI Taxonomy" id="274592"/>
    <lineage>
        <taxon>Bacteria</taxon>
        <taxon>Pseudomonadati</taxon>
        <taxon>Pseudomonadota</taxon>
        <taxon>Alphaproteobacteria</taxon>
        <taxon>Hyphomicrobiales</taxon>
        <taxon>Rhizobiaceae</taxon>
        <taxon>Hoeflea</taxon>
    </lineage>
</organism>
<dbReference type="EMBL" id="QGTR01000003">
    <property type="protein sequence ID" value="PWW00110.1"/>
    <property type="molecule type" value="Genomic_DNA"/>
</dbReference>
<dbReference type="RefSeq" id="WP_110032363.1">
    <property type="nucleotide sequence ID" value="NZ_QGTR01000003.1"/>
</dbReference>
<gene>
    <name evidence="2" type="ORF">DFR52_103312</name>
</gene>
<feature type="signal peptide" evidence="1">
    <location>
        <begin position="1"/>
        <end position="29"/>
    </location>
</feature>
<dbReference type="Proteomes" id="UP000246352">
    <property type="component" value="Unassembled WGS sequence"/>
</dbReference>
<evidence type="ECO:0000256" key="1">
    <source>
        <dbReference type="SAM" id="SignalP"/>
    </source>
</evidence>
<keyword evidence="3" id="KW-1185">Reference proteome</keyword>
<sequence length="114" mass="12343">MTFNSARIAFVTLSFSIAAIGMIATSAHADEFSFTATNTTDSAITEVLVSENKSDWGYFDIGSGIKPGSTVNLLWDQSTNNESCTQWVKASYADGSESEPAKFDFCEDGLEIDF</sequence>
<reference evidence="2 3" key="1">
    <citation type="submission" date="2018-05" db="EMBL/GenBank/DDBJ databases">
        <title>Genomic Encyclopedia of Type Strains, Phase IV (KMG-IV): sequencing the most valuable type-strain genomes for metagenomic binning, comparative biology and taxonomic classification.</title>
        <authorList>
            <person name="Goeker M."/>
        </authorList>
    </citation>
    <scope>NUCLEOTIDE SEQUENCE [LARGE SCALE GENOMIC DNA]</scope>
    <source>
        <strain evidence="2 3">DSM 16791</strain>
    </source>
</reference>
<accession>A0A317PJC0</accession>
<name>A0A317PJC0_9HYPH</name>
<feature type="chain" id="PRO_5016255265" evidence="1">
    <location>
        <begin position="30"/>
        <end position="114"/>
    </location>
</feature>
<protein>
    <submittedName>
        <fullName evidence="2">Uncharacterized protein</fullName>
    </submittedName>
</protein>
<keyword evidence="1" id="KW-0732">Signal</keyword>
<evidence type="ECO:0000313" key="2">
    <source>
        <dbReference type="EMBL" id="PWW00110.1"/>
    </source>
</evidence>
<dbReference type="OrthoDB" id="574504at2"/>
<evidence type="ECO:0000313" key="3">
    <source>
        <dbReference type="Proteomes" id="UP000246352"/>
    </source>
</evidence>
<dbReference type="AlphaFoldDB" id="A0A317PJC0"/>
<comment type="caution">
    <text evidence="2">The sequence shown here is derived from an EMBL/GenBank/DDBJ whole genome shotgun (WGS) entry which is preliminary data.</text>
</comment>